<comment type="caution">
    <text evidence="2">The sequence shown here is derived from an EMBL/GenBank/DDBJ whole genome shotgun (WGS) entry which is preliminary data.</text>
</comment>
<reference evidence="2 3" key="1">
    <citation type="journal article" date="2020" name="Antonie Van Leeuwenhoek">
        <title>Stenotrophomonas cyclobalanopsidis sp. nov., isolated from the leaf spot disease of Cyclobalanopsis patelliformis.</title>
        <authorList>
            <person name="Bian D.R."/>
            <person name="Xue H."/>
            <person name="Piao C.G."/>
            <person name="Li Y."/>
        </authorList>
    </citation>
    <scope>NUCLEOTIDE SEQUENCE [LARGE SCALE GENOMIC DNA]</scope>
    <source>
        <strain evidence="2 3">TPQG1-4</strain>
    </source>
</reference>
<keyword evidence="1" id="KW-0732">Signal</keyword>
<gene>
    <name evidence="2" type="ORF">FJU31_08915</name>
</gene>
<sequence length="219" mass="24367">MMGLKRQPARSRVVSHTLCPLLLALLPLLTACGSKEHAPPPYEANPSPKDAYEVVVTTHGAPEEMFITATSVDFEIADEACLPPIDNVEGVRYGLEKYSLPIQLTRLDSTTFAGVYYRDGLKVANYFGRGDCKWKFTGINANLRMPSTGRLIYFSIGATPETGAQTRFAEKSIKPVFDDGQAHPAAAFSQERFEREIPTSDKDNFFSYTISINTRKYEK</sequence>
<name>A0ABQ6T128_9GAMM</name>
<evidence type="ECO:0008006" key="4">
    <source>
        <dbReference type="Google" id="ProtNLM"/>
    </source>
</evidence>
<protein>
    <recommendedName>
        <fullName evidence="4">Lipoprotein</fullName>
    </recommendedName>
</protein>
<dbReference type="EMBL" id="VYKI01000009">
    <property type="protein sequence ID" value="KAA8999094.1"/>
    <property type="molecule type" value="Genomic_DNA"/>
</dbReference>
<accession>A0ABQ6T128</accession>
<evidence type="ECO:0000256" key="1">
    <source>
        <dbReference type="SAM" id="SignalP"/>
    </source>
</evidence>
<keyword evidence="3" id="KW-1185">Reference proteome</keyword>
<organism evidence="2 3">
    <name type="scientific">Stenotrophomonas cyclobalanopsidis</name>
    <dbReference type="NCBI Taxonomy" id="2771362"/>
    <lineage>
        <taxon>Bacteria</taxon>
        <taxon>Pseudomonadati</taxon>
        <taxon>Pseudomonadota</taxon>
        <taxon>Gammaproteobacteria</taxon>
        <taxon>Lysobacterales</taxon>
        <taxon>Lysobacteraceae</taxon>
        <taxon>Stenotrophomonas</taxon>
    </lineage>
</organism>
<dbReference type="PROSITE" id="PS51257">
    <property type="entry name" value="PROKAR_LIPOPROTEIN"/>
    <property type="match status" value="1"/>
</dbReference>
<feature type="signal peptide" evidence="1">
    <location>
        <begin position="1"/>
        <end position="31"/>
    </location>
</feature>
<dbReference type="RefSeq" id="WP_150454438.1">
    <property type="nucleotide sequence ID" value="NZ_VYKI01000009.1"/>
</dbReference>
<evidence type="ECO:0000313" key="2">
    <source>
        <dbReference type="EMBL" id="KAA8999094.1"/>
    </source>
</evidence>
<proteinExistence type="predicted"/>
<feature type="chain" id="PRO_5045554729" description="Lipoprotein" evidence="1">
    <location>
        <begin position="32"/>
        <end position="219"/>
    </location>
</feature>
<dbReference type="Proteomes" id="UP000326367">
    <property type="component" value="Unassembled WGS sequence"/>
</dbReference>
<evidence type="ECO:0000313" key="3">
    <source>
        <dbReference type="Proteomes" id="UP000326367"/>
    </source>
</evidence>